<evidence type="ECO:0000313" key="2">
    <source>
        <dbReference type="Proteomes" id="UP000526734"/>
    </source>
</evidence>
<dbReference type="EMBL" id="JACGZW010000011">
    <property type="protein sequence ID" value="MBB1157545.1"/>
    <property type="molecule type" value="Genomic_DNA"/>
</dbReference>
<name>A0A7W3ZDL9_9PSEU</name>
<comment type="caution">
    <text evidence="1">The sequence shown here is derived from an EMBL/GenBank/DDBJ whole genome shotgun (WGS) entry which is preliminary data.</text>
</comment>
<protein>
    <submittedName>
        <fullName evidence="1">Uncharacterized protein</fullName>
    </submittedName>
</protein>
<proteinExistence type="predicted"/>
<reference evidence="1 2" key="1">
    <citation type="submission" date="2020-08" db="EMBL/GenBank/DDBJ databases">
        <title>Amycolatopsis sp. nov. DR6-1 isolated from Dendrobium heterocarpum.</title>
        <authorList>
            <person name="Tedsree N."/>
            <person name="Kuncharoen N."/>
            <person name="Likhitwitayawuid K."/>
            <person name="Tanasupawat S."/>
        </authorList>
    </citation>
    <scope>NUCLEOTIDE SEQUENCE [LARGE SCALE GENOMIC DNA]</scope>
    <source>
        <strain evidence="1 2">DR6-1</strain>
    </source>
</reference>
<evidence type="ECO:0000313" key="1">
    <source>
        <dbReference type="EMBL" id="MBB1157545.1"/>
    </source>
</evidence>
<gene>
    <name evidence="1" type="ORF">H4281_30750</name>
</gene>
<dbReference type="RefSeq" id="WP_182894397.1">
    <property type="nucleotide sequence ID" value="NZ_JACGZW010000011.1"/>
</dbReference>
<keyword evidence="2" id="KW-1185">Reference proteome</keyword>
<dbReference type="AlphaFoldDB" id="A0A7W3ZDL9"/>
<sequence length="197" mass="22072">MDVAEHQLDPGSAQRLKLRDLVVRQPDRKTVRVFADDGSRDGFLVGWAELAPHPFHGRPAWQTVYRSVPGDDYSYWRGGTARRAHYTAMDYGGSDEIRLAIDEILTLARWGDVLADRETRAGRTGTYTATMDPVQAEWLAGLDEPKGITHLGGGRVRLTNVVVALFRGSPESQPHVDVNDLFHLDPMDSPIQLIRER</sequence>
<accession>A0A7W3ZDL9</accession>
<organism evidence="1 2">
    <name type="scientific">Amycolatopsis dendrobii</name>
    <dbReference type="NCBI Taxonomy" id="2760662"/>
    <lineage>
        <taxon>Bacteria</taxon>
        <taxon>Bacillati</taxon>
        <taxon>Actinomycetota</taxon>
        <taxon>Actinomycetes</taxon>
        <taxon>Pseudonocardiales</taxon>
        <taxon>Pseudonocardiaceae</taxon>
        <taxon>Amycolatopsis</taxon>
    </lineage>
</organism>
<dbReference type="Proteomes" id="UP000526734">
    <property type="component" value="Unassembled WGS sequence"/>
</dbReference>